<dbReference type="Proteomes" id="UP001381693">
    <property type="component" value="Unassembled WGS sequence"/>
</dbReference>
<protein>
    <recommendedName>
        <fullName evidence="8">DNA-directed RNA polymerase I subunit RPA49</fullName>
    </recommendedName>
</protein>
<dbReference type="GO" id="GO:0000428">
    <property type="term" value="C:DNA-directed RNA polymerase complex"/>
    <property type="evidence" value="ECO:0007669"/>
    <property type="project" value="UniProtKB-KW"/>
</dbReference>
<accession>A0AAN8WY53</accession>
<evidence type="ECO:0000256" key="3">
    <source>
        <dbReference type="ARBA" id="ARBA00022478"/>
    </source>
</evidence>
<evidence type="ECO:0000313" key="6">
    <source>
        <dbReference type="EMBL" id="KAK7068480.1"/>
    </source>
</evidence>
<dbReference type="InterPro" id="IPR009668">
    <property type="entry name" value="RNA_pol-assoc_fac_A49-like"/>
</dbReference>
<keyword evidence="5" id="KW-0539">Nucleus</keyword>
<comment type="subcellular location">
    <subcellularLocation>
        <location evidence="1">Nucleus</location>
        <location evidence="1">Nucleolus</location>
    </subcellularLocation>
</comment>
<evidence type="ECO:0000256" key="1">
    <source>
        <dbReference type="ARBA" id="ARBA00004604"/>
    </source>
</evidence>
<keyword evidence="4" id="KW-0804">Transcription</keyword>
<comment type="caution">
    <text evidence="6">The sequence shown here is derived from an EMBL/GenBank/DDBJ whole genome shotgun (WGS) entry which is preliminary data.</text>
</comment>
<comment type="similarity">
    <text evidence="2">Belongs to the eukaryotic RPA49/POLR1E RNA polymerase subunit family.</text>
</comment>
<dbReference type="Pfam" id="PF06870">
    <property type="entry name" value="RNA_pol_I_A49"/>
    <property type="match status" value="1"/>
</dbReference>
<dbReference type="GO" id="GO:0003677">
    <property type="term" value="F:DNA binding"/>
    <property type="evidence" value="ECO:0007669"/>
    <property type="project" value="InterPro"/>
</dbReference>
<organism evidence="6 7">
    <name type="scientific">Halocaridina rubra</name>
    <name type="common">Hawaiian red shrimp</name>
    <dbReference type="NCBI Taxonomy" id="373956"/>
    <lineage>
        <taxon>Eukaryota</taxon>
        <taxon>Metazoa</taxon>
        <taxon>Ecdysozoa</taxon>
        <taxon>Arthropoda</taxon>
        <taxon>Crustacea</taxon>
        <taxon>Multicrustacea</taxon>
        <taxon>Malacostraca</taxon>
        <taxon>Eumalacostraca</taxon>
        <taxon>Eucarida</taxon>
        <taxon>Decapoda</taxon>
        <taxon>Pleocyemata</taxon>
        <taxon>Caridea</taxon>
        <taxon>Atyoidea</taxon>
        <taxon>Atyidae</taxon>
        <taxon>Halocaridina</taxon>
    </lineage>
</organism>
<evidence type="ECO:0000256" key="5">
    <source>
        <dbReference type="ARBA" id="ARBA00023242"/>
    </source>
</evidence>
<evidence type="ECO:0008006" key="8">
    <source>
        <dbReference type="Google" id="ProtNLM"/>
    </source>
</evidence>
<keyword evidence="3" id="KW-0240">DNA-directed RNA polymerase</keyword>
<dbReference type="AlphaFoldDB" id="A0AAN8WY53"/>
<dbReference type="PANTHER" id="PTHR14440">
    <property type="entry name" value="DNA-DIRECTED RNA POLYMERASE I SUBUNIT RPA49"/>
    <property type="match status" value="1"/>
</dbReference>
<reference evidence="6 7" key="1">
    <citation type="submission" date="2023-11" db="EMBL/GenBank/DDBJ databases">
        <title>Halocaridina rubra genome assembly.</title>
        <authorList>
            <person name="Smith C."/>
        </authorList>
    </citation>
    <scope>NUCLEOTIDE SEQUENCE [LARGE SCALE GENOMIC DNA]</scope>
    <source>
        <strain evidence="6">EP-1</strain>
        <tissue evidence="6">Whole</tissue>
    </source>
</reference>
<keyword evidence="7" id="KW-1185">Reference proteome</keyword>
<dbReference type="GO" id="GO:0006351">
    <property type="term" value="P:DNA-templated transcription"/>
    <property type="evidence" value="ECO:0007669"/>
    <property type="project" value="InterPro"/>
</dbReference>
<name>A0AAN8WY53_HALRR</name>
<proteinExistence type="inferred from homology"/>
<evidence type="ECO:0000313" key="7">
    <source>
        <dbReference type="Proteomes" id="UP001381693"/>
    </source>
</evidence>
<gene>
    <name evidence="6" type="ORF">SK128_006107</name>
</gene>
<evidence type="ECO:0000256" key="2">
    <source>
        <dbReference type="ARBA" id="ARBA00009430"/>
    </source>
</evidence>
<sequence length="403" mass="46515">MAPETKQTSPSKSKKRKFVIESVIRKDKLLAEPVLARFLNGRPCKDGNLRGRLFQNNTNNLRYQNNRLFAVETPQLTYIGKNYGVENSAPIKELYFLGILDKKTGKMKLVEMSSYTLYPNLPTFIESEPDLPLEETYTEKQRKIISEFGSKKANKAYSQAQMVKVDPEGMAEAIHQASTSVEVTEDDLNHLITNEESYLALLPECDRNASTPEEVYKLEWIAPDDFLAHYETVGRQHLKSELKFDETYSSLMKVIAAIAKFELDDESQIRQVCLALYIEDLIRFSRLKSWELRKGTPVLQDCPERVKYYIFHTYTSERGKVFSATDKDRLLCCILVLSLIGCKYEVFTTTLIESLQMNIKKLNLLMKAIGATYMRESNCYKLKFPLTRLTKSYKKISRSMKKK</sequence>
<evidence type="ECO:0000256" key="4">
    <source>
        <dbReference type="ARBA" id="ARBA00023163"/>
    </source>
</evidence>
<dbReference type="GO" id="GO:0005730">
    <property type="term" value="C:nucleolus"/>
    <property type="evidence" value="ECO:0007669"/>
    <property type="project" value="UniProtKB-SubCell"/>
</dbReference>
<dbReference type="EMBL" id="JAXCGZ010017223">
    <property type="protein sequence ID" value="KAK7068480.1"/>
    <property type="molecule type" value="Genomic_DNA"/>
</dbReference>